<feature type="compositionally biased region" description="Polar residues" evidence="2">
    <location>
        <begin position="1160"/>
        <end position="1176"/>
    </location>
</feature>
<keyword evidence="1" id="KW-0547">Nucleotide-binding</keyword>
<evidence type="ECO:0000259" key="3">
    <source>
        <dbReference type="PROSITE" id="PS51455"/>
    </source>
</evidence>
<reference evidence="4" key="1">
    <citation type="submission" date="2021-02" db="EMBL/GenBank/DDBJ databases">
        <authorList>
            <person name="Nowell W R."/>
        </authorList>
    </citation>
    <scope>NUCLEOTIDE SEQUENCE</scope>
</reference>
<evidence type="ECO:0000256" key="2">
    <source>
        <dbReference type="SAM" id="MobiDB-lite"/>
    </source>
</evidence>
<keyword evidence="1" id="KW-0418">Kinase</keyword>
<name>A0A820CKG2_9BILA</name>
<feature type="compositionally biased region" description="Polar residues" evidence="2">
    <location>
        <begin position="1182"/>
        <end position="1194"/>
    </location>
</feature>
<dbReference type="GO" id="GO:0016308">
    <property type="term" value="F:1-phosphatidylinositol-4-phosphate 5-kinase activity"/>
    <property type="evidence" value="ECO:0007669"/>
    <property type="project" value="TreeGrafter"/>
</dbReference>
<feature type="domain" description="PIPK" evidence="3">
    <location>
        <begin position="826"/>
        <end position="1322"/>
    </location>
</feature>
<dbReference type="Gene3D" id="3.30.810.10">
    <property type="entry name" value="2-Layer Sandwich"/>
    <property type="match status" value="2"/>
</dbReference>
<feature type="compositionally biased region" description="Basic and acidic residues" evidence="2">
    <location>
        <begin position="560"/>
        <end position="571"/>
    </location>
</feature>
<feature type="region of interest" description="Disordered" evidence="2">
    <location>
        <begin position="1160"/>
        <end position="1217"/>
    </location>
</feature>
<dbReference type="GO" id="GO:0005524">
    <property type="term" value="F:ATP binding"/>
    <property type="evidence" value="ECO:0007669"/>
    <property type="project" value="UniProtKB-UniRule"/>
</dbReference>
<evidence type="ECO:0000256" key="1">
    <source>
        <dbReference type="PROSITE-ProRule" id="PRU00781"/>
    </source>
</evidence>
<organism evidence="4 5">
    <name type="scientific">Rotaria socialis</name>
    <dbReference type="NCBI Taxonomy" id="392032"/>
    <lineage>
        <taxon>Eukaryota</taxon>
        <taxon>Metazoa</taxon>
        <taxon>Spiralia</taxon>
        <taxon>Gnathifera</taxon>
        <taxon>Rotifera</taxon>
        <taxon>Eurotatoria</taxon>
        <taxon>Bdelloidea</taxon>
        <taxon>Philodinida</taxon>
        <taxon>Philodinidae</taxon>
        <taxon>Rotaria</taxon>
    </lineage>
</organism>
<keyword evidence="1" id="KW-0808">Transferase</keyword>
<dbReference type="Gene3D" id="3.30.800.10">
    <property type="entry name" value="Phosphatidylinositol Phosphate Kinase II Beta"/>
    <property type="match status" value="2"/>
</dbReference>
<dbReference type="GO" id="GO:0005886">
    <property type="term" value="C:plasma membrane"/>
    <property type="evidence" value="ECO:0007669"/>
    <property type="project" value="TreeGrafter"/>
</dbReference>
<dbReference type="InterPro" id="IPR027484">
    <property type="entry name" value="PInositol-4-P-5-kinase_N"/>
</dbReference>
<feature type="compositionally biased region" description="Low complexity" evidence="2">
    <location>
        <begin position="1195"/>
        <end position="1206"/>
    </location>
</feature>
<dbReference type="PROSITE" id="PS51455">
    <property type="entry name" value="PIPK"/>
    <property type="match status" value="2"/>
</dbReference>
<protein>
    <recommendedName>
        <fullName evidence="3">PIPK domain-containing protein</fullName>
    </recommendedName>
</protein>
<dbReference type="EMBL" id="CAJOBO010000411">
    <property type="protein sequence ID" value="CAF4215123.1"/>
    <property type="molecule type" value="Genomic_DNA"/>
</dbReference>
<dbReference type="InterPro" id="IPR023610">
    <property type="entry name" value="PInositol-4/5-P-5/4-kinase"/>
</dbReference>
<evidence type="ECO:0000313" key="4">
    <source>
        <dbReference type="EMBL" id="CAF4215123.1"/>
    </source>
</evidence>
<keyword evidence="1" id="KW-0067">ATP-binding</keyword>
<feature type="domain" description="PIPK" evidence="3">
    <location>
        <begin position="48"/>
        <end position="420"/>
    </location>
</feature>
<dbReference type="CDD" id="cd17301">
    <property type="entry name" value="PIPKc_PIP5KI"/>
    <property type="match status" value="1"/>
</dbReference>
<dbReference type="InterPro" id="IPR027483">
    <property type="entry name" value="PInositol-4-P-4/5-kinase_C_sf"/>
</dbReference>
<feature type="compositionally biased region" description="Polar residues" evidence="2">
    <location>
        <begin position="793"/>
        <end position="808"/>
    </location>
</feature>
<comment type="caution">
    <text evidence="4">The sequence shown here is derived from an EMBL/GenBank/DDBJ whole genome shotgun (WGS) entry which is preliminary data.</text>
</comment>
<dbReference type="Pfam" id="PF01504">
    <property type="entry name" value="PIP5K"/>
    <property type="match status" value="2"/>
</dbReference>
<feature type="compositionally biased region" description="Polar residues" evidence="2">
    <location>
        <begin position="1207"/>
        <end position="1217"/>
    </location>
</feature>
<gene>
    <name evidence="4" type="ORF">HFQ381_LOCUS8281</name>
</gene>
<dbReference type="GO" id="GO:0046854">
    <property type="term" value="P:phosphatidylinositol phosphate biosynthetic process"/>
    <property type="evidence" value="ECO:0007669"/>
    <property type="project" value="TreeGrafter"/>
</dbReference>
<sequence>MSTIAQSVQVHIDPTEDEDTDGVDIGKKHKLGHLRVDMQGNVTFKRLPITQLVEALQLGIQYTVGGLQAKAAHDVLYQDFLTVEIIHFPKEGTKTTPAHHFNDFTIRSYAPVAFRHFRELFNIKPDEFLYSICKPLRELKNPGASGSLFYLTSDDEFILKTVQKKEAEFLKCLLPGYYMNVTQNPRTLLPKFFGLYCYQGDNKNIRITVMNNLIPSYLQMHETYDLKGSTYKRRANSAERRKDSPTWKDLDFMERHPDGLLLDVETYNALAKTVQRDCRVLESFRIMDYSFLIGVHHVDASAESGGDRAAANLLLTPSEQTSVQPKRMMYSTPMDTIQVEFDEHNKPDDHLVKSGGIPARTAQGQRLLLYVGIIDILQSYHIRKKLEHTFKSVLTDGNQISVTNPSFYSERFQKFLFSTVFKKAPPNLSEDQICDNAKKFRTIALLALRESPVKRRSRLSKMLQTPEPDKEIIHTPTIMKNTRDGANTSPIARRSFEITPFHLHQSAASSPKPTANAKAYRNNMPLYASPTSSTGTRVANSYITSYCSSSPSARTNTFMRRPDSENNKHDSSTTIYSSSHQSDSLYNEPTKRHAAKIVTTSFNHRMKTMHSPSYNRKATRTSSVHQDNDGQVPRQILLPIGGGIVGKLASSATNLSYHDSCLHPSPKQRRNPSGSVINDEMTDPYIIRINHSCFFFFYMTTTEQRTPGLFPHQNERKSPSTVSCVATNVGSITDFLFSSTHSTVSTSSNIPSIEIQQEPSIECPSSSSPPKILIHTTSEQCINMNQEPPMISNPISVSENDSEPSSGGNKEKLGHRRVDETGTVTYKRVMVDDLMKSLQIGLTYVLGKHHQPQRQVLLQDFQQIEYQDFPPDGSKSTPKHPYAQFQLKTYAQTAFRFFRNAFGVDPSSFMSSLCAKDLHELPNPGASGSIFYITADDTYIIKTVSKKEARFLQSLLPGYYMNLTQNPFTLLPKFFGLYCYQSANKNIRFVIMNNLIPSNVQLHEKYDLKGSIYKRKASEEERKRDLPTLKDNDFKSLHPHGLILEPFFYDQLMQTIEDDVRVLGSFDIMDYSLLLAAHNITEEMKPAQKLALLTPSLLSASNTSKPALDMITNNPLSVHEDVQTTASTDSGIAMTTITKIPTYIQYIRVIEFVRAQQEPSIRSSSITNTEHSLSDNPHNDNIDTSSVKTVTGDASSQSNKNISQKSDTQSTTRGNSKTQIIYNERSSLSSSSFQVGNALIGGDVWYNRQNLSRLAMAGIPAINQNGDLLLLYVGIIDILQNYRLRKKLEHALKSTLVTREEISVCNPSHYGDRFVRFLSRKVFRKGGPNGNTLLSDTQSNTDRITLHSSRLLNASSSCRSQTSDGDDDDNSSITNNNNVAHSIKS</sequence>
<accession>A0A820CKG2</accession>
<dbReference type="PANTHER" id="PTHR23086:SF101">
    <property type="entry name" value="LP03320P-RELATED"/>
    <property type="match status" value="1"/>
</dbReference>
<evidence type="ECO:0000313" key="5">
    <source>
        <dbReference type="Proteomes" id="UP000663851"/>
    </source>
</evidence>
<feature type="region of interest" description="Disordered" evidence="2">
    <location>
        <begin position="791"/>
        <end position="815"/>
    </location>
</feature>
<proteinExistence type="predicted"/>
<feature type="region of interest" description="Disordered" evidence="2">
    <location>
        <begin position="1355"/>
        <end position="1385"/>
    </location>
</feature>
<feature type="region of interest" description="Disordered" evidence="2">
    <location>
        <begin position="548"/>
        <end position="631"/>
    </location>
</feature>
<feature type="compositionally biased region" description="Low complexity" evidence="2">
    <location>
        <begin position="572"/>
        <end position="584"/>
    </location>
</feature>
<dbReference type="SUPFAM" id="SSF56104">
    <property type="entry name" value="SAICAR synthase-like"/>
    <property type="match status" value="2"/>
</dbReference>
<dbReference type="SMART" id="SM00330">
    <property type="entry name" value="PIPKc"/>
    <property type="match status" value="2"/>
</dbReference>
<feature type="compositionally biased region" description="Polar residues" evidence="2">
    <location>
        <begin position="610"/>
        <end position="625"/>
    </location>
</feature>
<dbReference type="PANTHER" id="PTHR23086">
    <property type="entry name" value="PHOSPHATIDYLINOSITOL-4-PHOSPHATE 5-KINASE"/>
    <property type="match status" value="1"/>
</dbReference>
<dbReference type="InterPro" id="IPR002498">
    <property type="entry name" value="PInositol-4-P-4/5-kinase_core"/>
</dbReference>
<dbReference type="Proteomes" id="UP000663851">
    <property type="component" value="Unassembled WGS sequence"/>
</dbReference>